<evidence type="ECO:0000313" key="3">
    <source>
        <dbReference type="EMBL" id="KIW50445.1"/>
    </source>
</evidence>
<dbReference type="InterPro" id="IPR020845">
    <property type="entry name" value="AMP-binding_CS"/>
</dbReference>
<organism evidence="3 4">
    <name type="scientific">Exophiala xenobiotica</name>
    <dbReference type="NCBI Taxonomy" id="348802"/>
    <lineage>
        <taxon>Eukaryota</taxon>
        <taxon>Fungi</taxon>
        <taxon>Dikarya</taxon>
        <taxon>Ascomycota</taxon>
        <taxon>Pezizomycotina</taxon>
        <taxon>Eurotiomycetes</taxon>
        <taxon>Chaetothyriomycetidae</taxon>
        <taxon>Chaetothyriales</taxon>
        <taxon>Herpotrichiellaceae</taxon>
        <taxon>Exophiala</taxon>
    </lineage>
</organism>
<feature type="domain" description="AMP-binding enzyme C-terminal" evidence="2">
    <location>
        <begin position="476"/>
        <end position="557"/>
    </location>
</feature>
<dbReference type="EMBL" id="KN847323">
    <property type="protein sequence ID" value="KIW50445.1"/>
    <property type="molecule type" value="Genomic_DNA"/>
</dbReference>
<dbReference type="Gene3D" id="3.30.300.30">
    <property type="match status" value="1"/>
</dbReference>
<dbReference type="InterPro" id="IPR025110">
    <property type="entry name" value="AMP-bd_C"/>
</dbReference>
<evidence type="ECO:0000259" key="1">
    <source>
        <dbReference type="Pfam" id="PF00501"/>
    </source>
</evidence>
<evidence type="ECO:0008006" key="5">
    <source>
        <dbReference type="Google" id="ProtNLM"/>
    </source>
</evidence>
<accession>A0A0D2E6T1</accession>
<dbReference type="InterPro" id="IPR000873">
    <property type="entry name" value="AMP-dep_synth/lig_dom"/>
</dbReference>
<dbReference type="Pfam" id="PF00501">
    <property type="entry name" value="AMP-binding"/>
    <property type="match status" value="1"/>
</dbReference>
<dbReference type="Gene3D" id="3.40.50.980">
    <property type="match status" value="2"/>
</dbReference>
<dbReference type="GeneID" id="25333940"/>
<dbReference type="Gene3D" id="2.30.38.10">
    <property type="entry name" value="Luciferase, Domain 3"/>
    <property type="match status" value="1"/>
</dbReference>
<dbReference type="SUPFAM" id="SSF56801">
    <property type="entry name" value="Acetyl-CoA synthetase-like"/>
    <property type="match status" value="1"/>
</dbReference>
<keyword evidence="4" id="KW-1185">Reference proteome</keyword>
<dbReference type="InterPro" id="IPR045851">
    <property type="entry name" value="AMP-bd_C_sf"/>
</dbReference>
<sequence length="578" mass="63461">MVFRPGPLAGCLPEIPDTVPLCDFMLEERHGRRPVAESLDPFVCGISGNTISAPQLKDRVNHLAKGLAQQFGWKVNHGTEFDKVAVIFAPNTIDTLPISWAIHRLNGLSSPANAVYSAEELHHQLKTSGATGLFTVPSLLPVALKAATECKLDRENVIICEVPGERQSVEGFRTVSELMERGRTLPDLDALRWTKAQGRRQTAFLCFSSGTSGTPKAVMISHYNVIANVLQLQLFEQPIRDAIEPGYRDVTLGLMPFSHIYGLVAICHIAVYRGDSIIVSPKFVLKDFLAMIEKFKINTLSVVPPIIITMIKNKTICDQFDLTSVRQVMTGAAPLGKETAQEFTSQHSNWITRQGYGLTETATAVTNSSPNDIWFGSSGCLIAGVEAKLLSPEGTEITAYNKPGELLVKAPSVVLGYLNDEKANTETFLDMPDGRFLKTGDEVEFRKSPAGNEHVWVVDRIKELIKVKGLQVAPAELEACLLEHPAVADCAVIPIADERAGELPKAFVVKSASCAMDDENSITDGILKHVEKAKSRHKWLAGGVEFIDIIPKSPSGKILRRLLRDLERERRRATKAKL</sequence>
<dbReference type="PANTHER" id="PTHR24096:SF422">
    <property type="entry name" value="BCDNA.GH02901"/>
    <property type="match status" value="1"/>
</dbReference>
<dbReference type="PROSITE" id="PS00455">
    <property type="entry name" value="AMP_BINDING"/>
    <property type="match status" value="1"/>
</dbReference>
<dbReference type="Pfam" id="PF13193">
    <property type="entry name" value="AMP-binding_C"/>
    <property type="match status" value="1"/>
</dbReference>
<dbReference type="HOGENOM" id="CLU_000022_59_2_1"/>
<dbReference type="RefSeq" id="XP_013311029.1">
    <property type="nucleotide sequence ID" value="XM_013455575.1"/>
</dbReference>
<protein>
    <recommendedName>
        <fullName evidence="5">4-coumarate-CoA ligase</fullName>
    </recommendedName>
</protein>
<dbReference type="Proteomes" id="UP000054342">
    <property type="component" value="Unassembled WGS sequence"/>
</dbReference>
<feature type="domain" description="AMP-dependent synthetase/ligase" evidence="1">
    <location>
        <begin position="47"/>
        <end position="418"/>
    </location>
</feature>
<dbReference type="OrthoDB" id="6509636at2759"/>
<dbReference type="GO" id="GO:0016405">
    <property type="term" value="F:CoA-ligase activity"/>
    <property type="evidence" value="ECO:0007669"/>
    <property type="project" value="TreeGrafter"/>
</dbReference>
<dbReference type="PANTHER" id="PTHR24096">
    <property type="entry name" value="LONG-CHAIN-FATTY-ACID--COA LIGASE"/>
    <property type="match status" value="1"/>
</dbReference>
<dbReference type="AlphaFoldDB" id="A0A0D2E6T1"/>
<dbReference type="STRING" id="348802.A0A0D2E6T1"/>
<name>A0A0D2E6T1_9EURO</name>
<proteinExistence type="predicted"/>
<gene>
    <name evidence="3" type="ORF">PV05_12032</name>
</gene>
<evidence type="ECO:0000259" key="2">
    <source>
        <dbReference type="Pfam" id="PF13193"/>
    </source>
</evidence>
<reference evidence="3 4" key="1">
    <citation type="submission" date="2015-01" db="EMBL/GenBank/DDBJ databases">
        <title>The Genome Sequence of Exophiala xenobiotica CBS118157.</title>
        <authorList>
            <consortium name="The Broad Institute Genomics Platform"/>
            <person name="Cuomo C."/>
            <person name="de Hoog S."/>
            <person name="Gorbushina A."/>
            <person name="Stielow B."/>
            <person name="Teixiera M."/>
            <person name="Abouelleil A."/>
            <person name="Chapman S.B."/>
            <person name="Priest M."/>
            <person name="Young S.K."/>
            <person name="Wortman J."/>
            <person name="Nusbaum C."/>
            <person name="Birren B."/>
        </authorList>
    </citation>
    <scope>NUCLEOTIDE SEQUENCE [LARGE SCALE GENOMIC DNA]</scope>
    <source>
        <strain evidence="3 4">CBS 118157</strain>
    </source>
</reference>
<evidence type="ECO:0000313" key="4">
    <source>
        <dbReference type="Proteomes" id="UP000054342"/>
    </source>
</evidence>